<reference evidence="1" key="2">
    <citation type="submission" date="2020-06" db="EMBL/GenBank/DDBJ databases">
        <title>Helianthus annuus Genome sequencing and assembly Release 2.</title>
        <authorList>
            <person name="Gouzy J."/>
            <person name="Langlade N."/>
            <person name="Munos S."/>
        </authorList>
    </citation>
    <scope>NUCLEOTIDE SEQUENCE</scope>
    <source>
        <tissue evidence="1">Leaves</tissue>
    </source>
</reference>
<sequence>MKKKRKLLDQYLRLGSKVVDACKCFAQALCSASSYEMTIPFLLGFRVRRHSSLVTARPLRLPLIVGHVWSNNVGLYYG</sequence>
<dbReference type="AlphaFoldDB" id="A0A9K3J1E5"/>
<proteinExistence type="predicted"/>
<reference evidence="1" key="1">
    <citation type="journal article" date="2017" name="Nature">
        <title>The sunflower genome provides insights into oil metabolism, flowering and Asterid evolution.</title>
        <authorList>
            <person name="Badouin H."/>
            <person name="Gouzy J."/>
            <person name="Grassa C.J."/>
            <person name="Murat F."/>
            <person name="Staton S.E."/>
            <person name="Cottret L."/>
            <person name="Lelandais-Briere C."/>
            <person name="Owens G.L."/>
            <person name="Carrere S."/>
            <person name="Mayjonade B."/>
            <person name="Legrand L."/>
            <person name="Gill N."/>
            <person name="Kane N.C."/>
            <person name="Bowers J.E."/>
            <person name="Hubner S."/>
            <person name="Bellec A."/>
            <person name="Berard A."/>
            <person name="Berges H."/>
            <person name="Blanchet N."/>
            <person name="Boniface M.C."/>
            <person name="Brunel D."/>
            <person name="Catrice O."/>
            <person name="Chaidir N."/>
            <person name="Claudel C."/>
            <person name="Donnadieu C."/>
            <person name="Faraut T."/>
            <person name="Fievet G."/>
            <person name="Helmstetter N."/>
            <person name="King M."/>
            <person name="Knapp S.J."/>
            <person name="Lai Z."/>
            <person name="Le Paslier M.C."/>
            <person name="Lippi Y."/>
            <person name="Lorenzon L."/>
            <person name="Mandel J.R."/>
            <person name="Marage G."/>
            <person name="Marchand G."/>
            <person name="Marquand E."/>
            <person name="Bret-Mestries E."/>
            <person name="Morien E."/>
            <person name="Nambeesan S."/>
            <person name="Nguyen T."/>
            <person name="Pegot-Espagnet P."/>
            <person name="Pouilly N."/>
            <person name="Raftis F."/>
            <person name="Sallet E."/>
            <person name="Schiex T."/>
            <person name="Thomas J."/>
            <person name="Vandecasteele C."/>
            <person name="Vares D."/>
            <person name="Vear F."/>
            <person name="Vautrin S."/>
            <person name="Crespi M."/>
            <person name="Mangin B."/>
            <person name="Burke J.M."/>
            <person name="Salse J."/>
            <person name="Munos S."/>
            <person name="Vincourt P."/>
            <person name="Rieseberg L.H."/>
            <person name="Langlade N.B."/>
        </authorList>
    </citation>
    <scope>NUCLEOTIDE SEQUENCE</scope>
    <source>
        <tissue evidence="1">Leaves</tissue>
    </source>
</reference>
<name>A0A9K3J1E5_HELAN</name>
<dbReference type="Proteomes" id="UP000215914">
    <property type="component" value="Unassembled WGS sequence"/>
</dbReference>
<keyword evidence="2" id="KW-1185">Reference proteome</keyword>
<protein>
    <submittedName>
        <fullName evidence="1">Uncharacterized protein</fullName>
    </submittedName>
</protein>
<dbReference type="EMBL" id="MNCJ02000320">
    <property type="protein sequence ID" value="KAF5807114.1"/>
    <property type="molecule type" value="Genomic_DNA"/>
</dbReference>
<gene>
    <name evidence="1" type="ORF">HanXRQr2_Chr05g0229931</name>
</gene>
<evidence type="ECO:0000313" key="1">
    <source>
        <dbReference type="EMBL" id="KAF5807114.1"/>
    </source>
</evidence>
<comment type="caution">
    <text evidence="1">The sequence shown here is derived from an EMBL/GenBank/DDBJ whole genome shotgun (WGS) entry which is preliminary data.</text>
</comment>
<evidence type="ECO:0000313" key="2">
    <source>
        <dbReference type="Proteomes" id="UP000215914"/>
    </source>
</evidence>
<dbReference type="Gramene" id="mRNA:HanXRQr2_Chr05g0229931">
    <property type="protein sequence ID" value="mRNA:HanXRQr2_Chr05g0229931"/>
    <property type="gene ID" value="HanXRQr2_Chr05g0229931"/>
</dbReference>
<organism evidence="1 2">
    <name type="scientific">Helianthus annuus</name>
    <name type="common">Common sunflower</name>
    <dbReference type="NCBI Taxonomy" id="4232"/>
    <lineage>
        <taxon>Eukaryota</taxon>
        <taxon>Viridiplantae</taxon>
        <taxon>Streptophyta</taxon>
        <taxon>Embryophyta</taxon>
        <taxon>Tracheophyta</taxon>
        <taxon>Spermatophyta</taxon>
        <taxon>Magnoliopsida</taxon>
        <taxon>eudicotyledons</taxon>
        <taxon>Gunneridae</taxon>
        <taxon>Pentapetalae</taxon>
        <taxon>asterids</taxon>
        <taxon>campanulids</taxon>
        <taxon>Asterales</taxon>
        <taxon>Asteraceae</taxon>
        <taxon>Asteroideae</taxon>
        <taxon>Heliantheae alliance</taxon>
        <taxon>Heliantheae</taxon>
        <taxon>Helianthus</taxon>
    </lineage>
</organism>
<accession>A0A9K3J1E5</accession>